<reference evidence="2 3" key="1">
    <citation type="submission" date="2019-03" db="EMBL/GenBank/DDBJ databases">
        <title>Genomic Encyclopedia of Type Strains, Phase III (KMG-III): the genomes of soil and plant-associated and newly described type strains.</title>
        <authorList>
            <person name="Whitman W."/>
        </authorList>
    </citation>
    <scope>NUCLEOTIDE SEQUENCE [LARGE SCALE GENOMIC DNA]</scope>
    <source>
        <strain evidence="2 3">CGMCC 1.12801</strain>
    </source>
</reference>
<dbReference type="AlphaFoldDB" id="A0A4R7D4G4"/>
<gene>
    <name evidence="2" type="ORF">B0I21_10482</name>
</gene>
<organism evidence="2 3">
    <name type="scientific">Sphingobacterium paludis</name>
    <dbReference type="NCBI Taxonomy" id="1476465"/>
    <lineage>
        <taxon>Bacteria</taxon>
        <taxon>Pseudomonadati</taxon>
        <taxon>Bacteroidota</taxon>
        <taxon>Sphingobacteriia</taxon>
        <taxon>Sphingobacteriales</taxon>
        <taxon>Sphingobacteriaceae</taxon>
        <taxon>Sphingobacterium</taxon>
    </lineage>
</organism>
<comment type="caution">
    <text evidence="2">The sequence shown here is derived from an EMBL/GenBank/DDBJ whole genome shotgun (WGS) entry which is preliminary data.</text>
</comment>
<dbReference type="Proteomes" id="UP000294752">
    <property type="component" value="Unassembled WGS sequence"/>
</dbReference>
<keyword evidence="3" id="KW-1185">Reference proteome</keyword>
<evidence type="ECO:0000313" key="3">
    <source>
        <dbReference type="Proteomes" id="UP000294752"/>
    </source>
</evidence>
<evidence type="ECO:0000313" key="2">
    <source>
        <dbReference type="EMBL" id="TDS13756.1"/>
    </source>
</evidence>
<dbReference type="EMBL" id="SNZV01000004">
    <property type="protein sequence ID" value="TDS13756.1"/>
    <property type="molecule type" value="Genomic_DNA"/>
</dbReference>
<sequence length="64" mass="7302">MQRFLSVLIFLFSMALMSSCQVVDIVFHAGAWSGVIVIILISIVIIWILAKILGKRRKQDWTKP</sequence>
<evidence type="ECO:0000256" key="1">
    <source>
        <dbReference type="SAM" id="Phobius"/>
    </source>
</evidence>
<dbReference type="PROSITE" id="PS51257">
    <property type="entry name" value="PROKAR_LIPOPROTEIN"/>
    <property type="match status" value="1"/>
</dbReference>
<feature type="transmembrane region" description="Helical" evidence="1">
    <location>
        <begin position="30"/>
        <end position="50"/>
    </location>
</feature>
<accession>A0A4R7D4G4</accession>
<keyword evidence="1" id="KW-0812">Transmembrane</keyword>
<keyword evidence="1" id="KW-0472">Membrane</keyword>
<name>A0A4R7D4G4_9SPHI</name>
<keyword evidence="1" id="KW-1133">Transmembrane helix</keyword>
<protein>
    <recommendedName>
        <fullName evidence="4">Phosphatidate cytidylyltransferase</fullName>
    </recommendedName>
</protein>
<evidence type="ECO:0008006" key="4">
    <source>
        <dbReference type="Google" id="ProtNLM"/>
    </source>
</evidence>
<proteinExistence type="predicted"/>